<reference evidence="1" key="1">
    <citation type="submission" date="2018-05" db="EMBL/GenBank/DDBJ databases">
        <authorList>
            <person name="Lanie J.A."/>
            <person name="Ng W.-L."/>
            <person name="Kazmierczak K.M."/>
            <person name="Andrzejewski T.M."/>
            <person name="Davidsen T.M."/>
            <person name="Wayne K.J."/>
            <person name="Tettelin H."/>
            <person name="Glass J.I."/>
            <person name="Rusch D."/>
            <person name="Podicherti R."/>
            <person name="Tsui H.-C.T."/>
            <person name="Winkler M.E."/>
        </authorList>
    </citation>
    <scope>NUCLEOTIDE SEQUENCE</scope>
</reference>
<evidence type="ECO:0000313" key="1">
    <source>
        <dbReference type="EMBL" id="SVB28263.1"/>
    </source>
</evidence>
<sequence length="40" mass="4764">MDLILEMNGTTHVEEHCDNLTILYQLNSIYLWQTLTERVL</sequence>
<protein>
    <submittedName>
        <fullName evidence="1">Uncharacterized protein</fullName>
    </submittedName>
</protein>
<name>A0A382CSI2_9ZZZZ</name>
<organism evidence="1">
    <name type="scientific">marine metagenome</name>
    <dbReference type="NCBI Taxonomy" id="408172"/>
    <lineage>
        <taxon>unclassified sequences</taxon>
        <taxon>metagenomes</taxon>
        <taxon>ecological metagenomes</taxon>
    </lineage>
</organism>
<accession>A0A382CSI2</accession>
<dbReference type="EMBL" id="UINC01035601">
    <property type="protein sequence ID" value="SVB28263.1"/>
    <property type="molecule type" value="Genomic_DNA"/>
</dbReference>
<proteinExistence type="predicted"/>
<dbReference type="AlphaFoldDB" id="A0A382CSI2"/>
<gene>
    <name evidence="1" type="ORF">METZ01_LOCUS181117</name>
</gene>